<evidence type="ECO:0000256" key="3">
    <source>
        <dbReference type="ARBA" id="ARBA00022630"/>
    </source>
</evidence>
<comment type="cofactor">
    <cofactor evidence="11 12">
        <name>FAD</name>
        <dbReference type="ChEBI" id="CHEBI:57692"/>
    </cofactor>
    <text evidence="11 12">Binds 1 FAD per subunit.</text>
</comment>
<dbReference type="InterPro" id="IPR012165">
    <property type="entry name" value="Cyt_c3_hydrogenase_gsu"/>
</dbReference>
<dbReference type="InterPro" id="IPR019480">
    <property type="entry name" value="Dihydroorotate_DH_Fe-S-bd"/>
</dbReference>
<evidence type="ECO:0000313" key="16">
    <source>
        <dbReference type="Proteomes" id="UP000295008"/>
    </source>
</evidence>
<dbReference type="EMBL" id="SLUN01000059">
    <property type="protein sequence ID" value="TCL54867.1"/>
    <property type="molecule type" value="Genomic_DNA"/>
</dbReference>
<dbReference type="InterPro" id="IPR017938">
    <property type="entry name" value="Riboflavin_synthase-like_b-brl"/>
</dbReference>
<evidence type="ECO:0000256" key="4">
    <source>
        <dbReference type="ARBA" id="ARBA00022714"/>
    </source>
</evidence>
<comment type="pathway">
    <text evidence="11">Pyrimidine metabolism; UMP biosynthesis via de novo pathway; orotate from (S)-dihydroorotate (NAD(+) route): step 1/1.</text>
</comment>
<dbReference type="Gene3D" id="2.40.30.10">
    <property type="entry name" value="Translation factors"/>
    <property type="match status" value="1"/>
</dbReference>
<comment type="similarity">
    <text evidence="1 11">Belongs to the PyrK family.</text>
</comment>
<dbReference type="GO" id="GO:0046872">
    <property type="term" value="F:metal ion binding"/>
    <property type="evidence" value="ECO:0007669"/>
    <property type="project" value="UniProtKB-KW"/>
</dbReference>
<protein>
    <recommendedName>
        <fullName evidence="11">Dihydroorotate dehydrogenase B (NAD(+)), electron transfer subunit</fullName>
    </recommendedName>
    <alternativeName>
        <fullName evidence="11">Dihydroorotate oxidase B, electron transfer subunit</fullName>
    </alternativeName>
</protein>
<dbReference type="Pfam" id="PF10418">
    <property type="entry name" value="DHODB_Fe-S_bind"/>
    <property type="match status" value="1"/>
</dbReference>
<evidence type="ECO:0000313" key="15">
    <source>
        <dbReference type="EMBL" id="TCL54867.1"/>
    </source>
</evidence>
<comment type="subunit">
    <text evidence="11">Heterotetramer of 2 PyrK and 2 PyrD type B subunits.</text>
</comment>
<keyword evidence="3 11" id="KW-0285">Flavoprotein</keyword>
<evidence type="ECO:0000256" key="5">
    <source>
        <dbReference type="ARBA" id="ARBA00022723"/>
    </source>
</evidence>
<dbReference type="GO" id="GO:0009055">
    <property type="term" value="F:electron transfer activity"/>
    <property type="evidence" value="ECO:0007669"/>
    <property type="project" value="UniProtKB-UniRule"/>
</dbReference>
<organism evidence="15 16">
    <name type="scientific">Hydrogenispora ethanolica</name>
    <dbReference type="NCBI Taxonomy" id="1082276"/>
    <lineage>
        <taxon>Bacteria</taxon>
        <taxon>Bacillati</taxon>
        <taxon>Bacillota</taxon>
        <taxon>Hydrogenispora</taxon>
    </lineage>
</organism>
<dbReference type="OrthoDB" id="9789468at2"/>
<feature type="binding site" evidence="11 12">
    <location>
        <begin position="78"/>
        <end position="79"/>
    </location>
    <ligand>
        <name>FAD</name>
        <dbReference type="ChEBI" id="CHEBI:57692"/>
    </ligand>
</feature>
<dbReference type="GO" id="GO:0044205">
    <property type="term" value="P:'de novo' UMP biosynthetic process"/>
    <property type="evidence" value="ECO:0007669"/>
    <property type="project" value="UniProtKB-UniRule"/>
</dbReference>
<keyword evidence="7 11" id="KW-0665">Pyrimidine biosynthesis</keyword>
<keyword evidence="16" id="KW-1185">Reference proteome</keyword>
<evidence type="ECO:0000259" key="14">
    <source>
        <dbReference type="PROSITE" id="PS51384"/>
    </source>
</evidence>
<reference evidence="15 16" key="1">
    <citation type="submission" date="2019-03" db="EMBL/GenBank/DDBJ databases">
        <title>Genomic Encyclopedia of Type Strains, Phase IV (KMG-IV): sequencing the most valuable type-strain genomes for metagenomic binning, comparative biology and taxonomic classification.</title>
        <authorList>
            <person name="Goeker M."/>
        </authorList>
    </citation>
    <scope>NUCLEOTIDE SEQUENCE [LARGE SCALE GENOMIC DNA]</scope>
    <source>
        <strain evidence="15 16">LX-B</strain>
    </source>
</reference>
<keyword evidence="6 11" id="KW-0274">FAD</keyword>
<dbReference type="InterPro" id="IPR037117">
    <property type="entry name" value="Dihydroorotate_DH_ele_sf"/>
</dbReference>
<comment type="function">
    <text evidence="11">Responsible for channeling the electrons from the oxidation of dihydroorotate from the FMN redox center in the PyrD type B subunit to the ultimate electron acceptor NAD(+).</text>
</comment>
<dbReference type="GO" id="GO:0051537">
    <property type="term" value="F:2 iron, 2 sulfur cluster binding"/>
    <property type="evidence" value="ECO:0007669"/>
    <property type="project" value="UniProtKB-KW"/>
</dbReference>
<keyword evidence="2 11" id="KW-0813">Transport</keyword>
<evidence type="ECO:0000256" key="2">
    <source>
        <dbReference type="ARBA" id="ARBA00022448"/>
    </source>
</evidence>
<dbReference type="HAMAP" id="MF_01211">
    <property type="entry name" value="DHODB_Fe_S_bind"/>
    <property type="match status" value="1"/>
</dbReference>
<evidence type="ECO:0000256" key="12">
    <source>
        <dbReference type="PIRSR" id="PIRSR006816-1"/>
    </source>
</evidence>
<evidence type="ECO:0000256" key="7">
    <source>
        <dbReference type="ARBA" id="ARBA00022975"/>
    </source>
</evidence>
<dbReference type="GO" id="GO:0016491">
    <property type="term" value="F:oxidoreductase activity"/>
    <property type="evidence" value="ECO:0007669"/>
    <property type="project" value="InterPro"/>
</dbReference>
<dbReference type="GO" id="GO:0050660">
    <property type="term" value="F:flavin adenine dinucleotide binding"/>
    <property type="evidence" value="ECO:0007669"/>
    <property type="project" value="InterPro"/>
</dbReference>
<dbReference type="InterPro" id="IPR017927">
    <property type="entry name" value="FAD-bd_FR_type"/>
</dbReference>
<comment type="caution">
    <text evidence="11">Lacks conserved residue(s) required for the propagation of feature annotation.</text>
</comment>
<dbReference type="PROSITE" id="PS51384">
    <property type="entry name" value="FAD_FR"/>
    <property type="match status" value="1"/>
</dbReference>
<sequence>MIQQEALVQEMKILAPGYYRLDLLAPGLAAEARPGQFIQVRAGDDGSLDPLLARPISLYRIDRNGGSVSMIFKAVGRGTAQLAAKQRGMLMKIWGPLGNGFAIPDAAQSLALVAGGVGMPPLFCLAEELRRARPGLRVELFYGGRTQRDLLVLEQWEAADIRVHSVTEDGSYGRKGLVTAVLEAQLRQKDYDFMVACGPTPMLKAVRQVALERGIAGQLSLESYMACGVGACLGCVCKHKAGYRRVCVDGPVFAMDEVDLE</sequence>
<keyword evidence="4 11" id="KW-0001">2Fe-2S</keyword>
<dbReference type="UniPathway" id="UPA00070">
    <property type="reaction ID" value="UER00945"/>
</dbReference>
<dbReference type="InterPro" id="IPR039261">
    <property type="entry name" value="FNR_nucleotide-bd"/>
</dbReference>
<dbReference type="InterPro" id="IPR023455">
    <property type="entry name" value="Dihydroorotate_DHASE_ETsu"/>
</dbReference>
<evidence type="ECO:0000256" key="10">
    <source>
        <dbReference type="ARBA" id="ARBA00023014"/>
    </source>
</evidence>
<feature type="binding site" evidence="11 13">
    <location>
        <position position="227"/>
    </location>
    <ligand>
        <name>[2Fe-2S] cluster</name>
        <dbReference type="ChEBI" id="CHEBI:190135"/>
    </ligand>
</feature>
<evidence type="ECO:0000256" key="6">
    <source>
        <dbReference type="ARBA" id="ARBA00022827"/>
    </source>
</evidence>
<comment type="cofactor">
    <cofactor evidence="11">
        <name>[2Fe-2S] cluster</name>
        <dbReference type="ChEBI" id="CHEBI:190135"/>
    </cofactor>
    <text evidence="11">Binds 1 [2Fe-2S] cluster per subunit.</text>
</comment>
<evidence type="ECO:0000256" key="1">
    <source>
        <dbReference type="ARBA" id="ARBA00006422"/>
    </source>
</evidence>
<comment type="cofactor">
    <cofactor evidence="13">
        <name>[2Fe-2S] cluster</name>
        <dbReference type="ChEBI" id="CHEBI:190135"/>
    </cofactor>
    <text evidence="13">Binds 1 [2Fe-2S] cluster per subunit.</text>
</comment>
<keyword evidence="10 11" id="KW-0411">Iron-sulfur</keyword>
<evidence type="ECO:0000256" key="11">
    <source>
        <dbReference type="HAMAP-Rule" id="MF_01211"/>
    </source>
</evidence>
<dbReference type="SUPFAM" id="SSF52343">
    <property type="entry name" value="Ferredoxin reductase-like, C-terminal NADP-linked domain"/>
    <property type="match status" value="1"/>
</dbReference>
<dbReference type="Proteomes" id="UP000295008">
    <property type="component" value="Unassembled WGS sequence"/>
</dbReference>
<dbReference type="PANTHER" id="PTHR43513:SF3">
    <property type="entry name" value="DIHYDROOROTATE DEHYDROGENASE B (NAD(+)), ELECTRON TRANSFER SUBUNIT-RELATED"/>
    <property type="match status" value="1"/>
</dbReference>
<gene>
    <name evidence="11" type="primary">pyrK</name>
    <name evidence="15" type="ORF">EDC14_10599</name>
</gene>
<dbReference type="Gene3D" id="2.10.240.10">
    <property type="entry name" value="Dihydroorotate dehydrogenase, electron transfer subunit"/>
    <property type="match status" value="1"/>
</dbReference>
<comment type="caution">
    <text evidence="15">The sequence shown here is derived from an EMBL/GenBank/DDBJ whole genome shotgun (WGS) entry which is preliminary data.</text>
</comment>
<dbReference type="CDD" id="cd06218">
    <property type="entry name" value="DHOD_e_trans"/>
    <property type="match status" value="1"/>
</dbReference>
<evidence type="ECO:0000256" key="13">
    <source>
        <dbReference type="PIRSR" id="PIRSR006816-2"/>
    </source>
</evidence>
<dbReference type="AlphaFoldDB" id="A0A4R1QNI5"/>
<feature type="binding site" evidence="11 13">
    <location>
        <position position="235"/>
    </location>
    <ligand>
        <name>[2Fe-2S] cluster</name>
        <dbReference type="ChEBI" id="CHEBI:190135"/>
    </ligand>
</feature>
<dbReference type="PIRSF" id="PIRSF006816">
    <property type="entry name" value="Cyc3_hyd_g"/>
    <property type="match status" value="1"/>
</dbReference>
<feature type="domain" description="FAD-binding FR-type" evidence="14">
    <location>
        <begin position="1"/>
        <end position="103"/>
    </location>
</feature>
<dbReference type="Pfam" id="PF00175">
    <property type="entry name" value="NAD_binding_1"/>
    <property type="match status" value="1"/>
</dbReference>
<feature type="binding site" evidence="11 13">
    <location>
        <position position="232"/>
    </location>
    <ligand>
        <name>[2Fe-2S] cluster</name>
        <dbReference type="ChEBI" id="CHEBI:190135"/>
    </ligand>
</feature>
<dbReference type="InterPro" id="IPR001433">
    <property type="entry name" value="OxRdtase_FAD/NAD-bd"/>
</dbReference>
<evidence type="ECO:0000256" key="9">
    <source>
        <dbReference type="ARBA" id="ARBA00023004"/>
    </source>
</evidence>
<dbReference type="PRINTS" id="PR00409">
    <property type="entry name" value="PHDIOXRDTASE"/>
</dbReference>
<keyword evidence="8 11" id="KW-0249">Electron transport</keyword>
<dbReference type="Gene3D" id="3.40.50.80">
    <property type="entry name" value="Nucleotide-binding domain of ferredoxin-NADP reductase (FNR) module"/>
    <property type="match status" value="1"/>
</dbReference>
<accession>A0A4R1QNI5</accession>
<dbReference type="PANTHER" id="PTHR43513">
    <property type="entry name" value="DIHYDROOROTATE DEHYDROGENASE B (NAD(+)), ELECTRON TRANSFER SUBUNIT"/>
    <property type="match status" value="1"/>
</dbReference>
<keyword evidence="5 11" id="KW-0479">Metal-binding</keyword>
<dbReference type="SUPFAM" id="SSF63380">
    <property type="entry name" value="Riboflavin synthase domain-like"/>
    <property type="match status" value="1"/>
</dbReference>
<proteinExistence type="inferred from homology"/>
<dbReference type="InterPro" id="IPR050353">
    <property type="entry name" value="PyrK_electron_transfer"/>
</dbReference>
<evidence type="ECO:0000256" key="8">
    <source>
        <dbReference type="ARBA" id="ARBA00022982"/>
    </source>
</evidence>
<name>A0A4R1QNI5_HYDET</name>
<feature type="binding site" evidence="11 13">
    <location>
        <position position="247"/>
    </location>
    <ligand>
        <name>[2Fe-2S] cluster</name>
        <dbReference type="ChEBI" id="CHEBI:190135"/>
    </ligand>
</feature>
<feature type="binding site" evidence="11 12">
    <location>
        <begin position="54"/>
        <end position="57"/>
    </location>
    <ligand>
        <name>FAD</name>
        <dbReference type="ChEBI" id="CHEBI:57692"/>
    </ligand>
</feature>
<keyword evidence="9 11" id="KW-0408">Iron</keyword>